<name>A0ABY6BJ04_9GAMM</name>
<protein>
    <submittedName>
        <fullName evidence="2">PEP-utilizing enzyme</fullName>
    </submittedName>
</protein>
<organism evidence="2 3">
    <name type="scientific">Tahibacter amnicola</name>
    <dbReference type="NCBI Taxonomy" id="2976241"/>
    <lineage>
        <taxon>Bacteria</taxon>
        <taxon>Pseudomonadati</taxon>
        <taxon>Pseudomonadota</taxon>
        <taxon>Gammaproteobacteria</taxon>
        <taxon>Lysobacterales</taxon>
        <taxon>Rhodanobacteraceae</taxon>
        <taxon>Tahibacter</taxon>
    </lineage>
</organism>
<dbReference type="Gene3D" id="3.30.1490.20">
    <property type="entry name" value="ATP-grasp fold, A domain"/>
    <property type="match status" value="1"/>
</dbReference>
<dbReference type="EMBL" id="CP104694">
    <property type="protein sequence ID" value="UXI67827.1"/>
    <property type="molecule type" value="Genomic_DNA"/>
</dbReference>
<dbReference type="NCBIfam" id="NF004508">
    <property type="entry name" value="PRK05849.1"/>
    <property type="match status" value="1"/>
</dbReference>
<proteinExistence type="predicted"/>
<dbReference type="SUPFAM" id="SSF52009">
    <property type="entry name" value="Phosphohistidine domain"/>
    <property type="match status" value="1"/>
</dbReference>
<evidence type="ECO:0000313" key="2">
    <source>
        <dbReference type="EMBL" id="UXI67827.1"/>
    </source>
</evidence>
<evidence type="ECO:0000313" key="3">
    <source>
        <dbReference type="Proteomes" id="UP001064632"/>
    </source>
</evidence>
<dbReference type="RefSeq" id="WP_261694796.1">
    <property type="nucleotide sequence ID" value="NZ_CP104694.1"/>
</dbReference>
<feature type="domain" description="PEP-utilising enzyme mobile" evidence="1">
    <location>
        <begin position="689"/>
        <end position="760"/>
    </location>
</feature>
<dbReference type="Pfam" id="PF00391">
    <property type="entry name" value="PEP-utilizers"/>
    <property type="match status" value="1"/>
</dbReference>
<dbReference type="InterPro" id="IPR013815">
    <property type="entry name" value="ATP_grasp_subdomain_1"/>
</dbReference>
<dbReference type="Proteomes" id="UP001064632">
    <property type="component" value="Chromosome"/>
</dbReference>
<accession>A0ABY6BJ04</accession>
<dbReference type="InterPro" id="IPR008279">
    <property type="entry name" value="PEP-util_enz_mobile_dom"/>
</dbReference>
<dbReference type="SUPFAM" id="SSF56059">
    <property type="entry name" value="Glutathione synthetase ATP-binding domain-like"/>
    <property type="match status" value="1"/>
</dbReference>
<evidence type="ECO:0000259" key="1">
    <source>
        <dbReference type="Pfam" id="PF00391"/>
    </source>
</evidence>
<sequence length="770" mass="82783">MSPPVVLVDTCPALSLPRDITWSGKGRTLLQLAPRLRASRVPPSLCVGWQTWREHRSATIARIARHFGRGALAIRSSSAAEDLASASQAGRYTSRLGVCAGDASALGAAIDAVFGSYDSRSTNDEVLIQPLVTSRLAAVVASHAIEDGASYYVFSLVEGPRTDSVTRGDVPVRTVYLAREAPTADDPDIARLHAAIGELERLCPAGPIEAEMVIDGDAVVLLQVRPVIAPPLPDPTAARRRRRQLNLARKSLCEPDPHCLGERRVLALMPDWNPAELLGAHPRPLALGLFGELIGRSAWRSARAAFGYRMLADTPLLLPFGGRPYVDVRASANSLLPASIDTVTAAALVDAWQERLLRRPELHDKYEFTVAQTCVDFQFDADHAIRYAGLLGRERLARYRAALATVSARCVDATALQHSDHRFAQLRRAVSAPEMHPLALIRAATALGALPFASVARQAFVFEALMRSAVARGALSESRLLMLQQSCATATRDFLTAGRDEQMAQFGFLRAGTFEITTPPLAELGVEAPAAGLHQAPPFELTGNEAGALQKLLREAGYHLSAGELIKRYQQARQGRERGKYALSHAVSVLLEAIVRAGARIGLDRESLSWLTPHAFAHALAGVDCTAQITHAREQHRVDALLRLPPVLDPTRSLDSVTVDAGAPSFVGNGRGTGRVVRVAASASPASIPSRAVLAIESADPGFDWIFSRAPAALITAFGGPNSHMAIRCAELGVPAVLGLGLERWRRLATTRHLCVDAATQSLTPLHHCR</sequence>
<keyword evidence="3" id="KW-1185">Reference proteome</keyword>
<reference evidence="2" key="1">
    <citation type="submission" date="2022-09" db="EMBL/GenBank/DDBJ databases">
        <title>Tahibacter sp. nov., isolated from a fresh water.</title>
        <authorList>
            <person name="Baek J.H."/>
            <person name="Lee J.K."/>
            <person name="Kim J.M."/>
            <person name="Jeon C.O."/>
        </authorList>
    </citation>
    <scope>NUCLEOTIDE SEQUENCE</scope>
    <source>
        <strain evidence="2">W38</strain>
    </source>
</reference>
<dbReference type="Gene3D" id="3.50.30.10">
    <property type="entry name" value="Phosphohistidine domain"/>
    <property type="match status" value="1"/>
</dbReference>
<gene>
    <name evidence="2" type="ORF">N4264_24350</name>
</gene>
<dbReference type="InterPro" id="IPR036637">
    <property type="entry name" value="Phosphohistidine_dom_sf"/>
</dbReference>